<dbReference type="Proteomes" id="UP000502508">
    <property type="component" value="Chromosome"/>
</dbReference>
<evidence type="ECO:0000256" key="3">
    <source>
        <dbReference type="PIRNR" id="PIRNR036492"/>
    </source>
</evidence>
<dbReference type="CDD" id="cd07099">
    <property type="entry name" value="ALDH_DDALDH"/>
    <property type="match status" value="1"/>
</dbReference>
<dbReference type="Gene3D" id="3.40.605.10">
    <property type="entry name" value="Aldehyde Dehydrogenase, Chain A, domain 1"/>
    <property type="match status" value="1"/>
</dbReference>
<evidence type="ECO:0000256" key="4">
    <source>
        <dbReference type="PIRSR" id="PIRSR036492-1"/>
    </source>
</evidence>
<dbReference type="PROSITE" id="PS00687">
    <property type="entry name" value="ALDEHYDE_DEHYDR_GLU"/>
    <property type="match status" value="1"/>
</dbReference>
<reference evidence="8 9" key="1">
    <citation type="submission" date="2020-03" db="EMBL/GenBank/DDBJ databases">
        <title>Whole genome shotgun sequence of Phytohabitans flavus NBRC 107702.</title>
        <authorList>
            <person name="Komaki H."/>
            <person name="Tamura T."/>
        </authorList>
    </citation>
    <scope>NUCLEOTIDE SEQUENCE [LARGE SCALE GENOMIC DNA]</scope>
    <source>
        <strain evidence="8 9">NBRC 107702</strain>
    </source>
</reference>
<evidence type="ECO:0000256" key="5">
    <source>
        <dbReference type="PROSITE-ProRule" id="PRU10007"/>
    </source>
</evidence>
<comment type="similarity">
    <text evidence="1 3 6">Belongs to the aldehyde dehydrogenase family.</text>
</comment>
<protein>
    <recommendedName>
        <fullName evidence="3">Aldehyde dehydrogenase</fullName>
    </recommendedName>
</protein>
<accession>A0A6F8Y7E1</accession>
<dbReference type="InterPro" id="IPR016163">
    <property type="entry name" value="Ald_DH_C"/>
</dbReference>
<organism evidence="8 9">
    <name type="scientific">Phytohabitans flavus</name>
    <dbReference type="NCBI Taxonomy" id="1076124"/>
    <lineage>
        <taxon>Bacteria</taxon>
        <taxon>Bacillati</taxon>
        <taxon>Actinomycetota</taxon>
        <taxon>Actinomycetes</taxon>
        <taxon>Micromonosporales</taxon>
        <taxon>Micromonosporaceae</taxon>
    </lineage>
</organism>
<evidence type="ECO:0000313" key="9">
    <source>
        <dbReference type="Proteomes" id="UP000502508"/>
    </source>
</evidence>
<dbReference type="Pfam" id="PF00171">
    <property type="entry name" value="Aldedh"/>
    <property type="match status" value="1"/>
</dbReference>
<dbReference type="RefSeq" id="WP_173041655.1">
    <property type="nucleotide sequence ID" value="NZ_AP022870.1"/>
</dbReference>
<keyword evidence="2 3" id="KW-0560">Oxidoreductase</keyword>
<gene>
    <name evidence="8" type="ORF">Pflav_083900</name>
</gene>
<dbReference type="KEGG" id="pfla:Pflav_083900"/>
<dbReference type="SUPFAM" id="SSF53720">
    <property type="entry name" value="ALDH-like"/>
    <property type="match status" value="1"/>
</dbReference>
<dbReference type="PROSITE" id="PS00070">
    <property type="entry name" value="ALDEHYDE_DEHYDR_CYS"/>
    <property type="match status" value="1"/>
</dbReference>
<evidence type="ECO:0000256" key="2">
    <source>
        <dbReference type="ARBA" id="ARBA00023002"/>
    </source>
</evidence>
<dbReference type="Gene3D" id="3.40.309.10">
    <property type="entry name" value="Aldehyde Dehydrogenase, Chain A, domain 2"/>
    <property type="match status" value="1"/>
</dbReference>
<dbReference type="EMBL" id="AP022870">
    <property type="protein sequence ID" value="BCB81980.1"/>
    <property type="molecule type" value="Genomic_DNA"/>
</dbReference>
<name>A0A6F8Y7E1_9ACTN</name>
<feature type="active site" evidence="4 5">
    <location>
        <position position="245"/>
    </location>
</feature>
<evidence type="ECO:0000259" key="7">
    <source>
        <dbReference type="Pfam" id="PF00171"/>
    </source>
</evidence>
<dbReference type="InterPro" id="IPR012394">
    <property type="entry name" value="Aldehyde_DH_NAD(P)"/>
</dbReference>
<sequence>MTAVHTPGAPWIEDGALVSTNPATGAEAGRFPVATADDVARAVERGREAGLWWAGLGFAGRKERLLRWRALLAQQVTELADLVNRESGKPVAEAVVEAVAAIEHADWSARNARRVLGPRKVRTRLVLAEFSAHLEYQPYGVIGVIGPWNYPVVTPLGSIAYALAAGNAVVYKPSEYTPAVGQWLVDSFARVVPEHPVFQIVHGLGDVGAALCRSGVGKLAFTGSSATARKVMAACAETLTPVLMEAGGKDAMIVDSDADIDKAAEAAVWGGLTNAGQTCIGIERVYAVEQVHDAFVAKVVERAEKLTVGAGKDADLGPITMPAQIDIIRRHIDDALARGGRAVLGGPESVQPPYVRPTILVDVPEDSAAVREETFGPTLTIRRVRDANEAVELANAVPYGLGGSVFGQRRAVAIARRLRSGMTAINSALTFVGMSTLPFGGVGESGFGRIHGDDGLREFGRAKAITRRRGPSVLPAQTFERTPKDVDRIVKVVKLLYGRSR</sequence>
<proteinExistence type="inferred from homology"/>
<evidence type="ECO:0000313" key="8">
    <source>
        <dbReference type="EMBL" id="BCB81980.1"/>
    </source>
</evidence>
<reference evidence="8 9" key="2">
    <citation type="submission" date="2020-03" db="EMBL/GenBank/DDBJ databases">
        <authorList>
            <person name="Ichikawa N."/>
            <person name="Kimura A."/>
            <person name="Kitahashi Y."/>
            <person name="Uohara A."/>
        </authorList>
    </citation>
    <scope>NUCLEOTIDE SEQUENCE [LARGE SCALE GENOMIC DNA]</scope>
    <source>
        <strain evidence="8 9">NBRC 107702</strain>
    </source>
</reference>
<evidence type="ECO:0000256" key="1">
    <source>
        <dbReference type="ARBA" id="ARBA00009986"/>
    </source>
</evidence>
<dbReference type="InterPro" id="IPR029510">
    <property type="entry name" value="Ald_DH_CS_GLU"/>
</dbReference>
<dbReference type="InterPro" id="IPR016161">
    <property type="entry name" value="Ald_DH/histidinol_DH"/>
</dbReference>
<dbReference type="PANTHER" id="PTHR11699">
    <property type="entry name" value="ALDEHYDE DEHYDROGENASE-RELATED"/>
    <property type="match status" value="1"/>
</dbReference>
<feature type="active site" evidence="4">
    <location>
        <position position="279"/>
    </location>
</feature>
<feature type="domain" description="Aldehyde dehydrogenase" evidence="7">
    <location>
        <begin position="17"/>
        <end position="464"/>
    </location>
</feature>
<dbReference type="GO" id="GO:0016620">
    <property type="term" value="F:oxidoreductase activity, acting on the aldehyde or oxo group of donors, NAD or NADP as acceptor"/>
    <property type="evidence" value="ECO:0007669"/>
    <property type="project" value="InterPro"/>
</dbReference>
<dbReference type="InterPro" id="IPR015590">
    <property type="entry name" value="Aldehyde_DH_dom"/>
</dbReference>
<keyword evidence="9" id="KW-1185">Reference proteome</keyword>
<dbReference type="PIRSF" id="PIRSF036492">
    <property type="entry name" value="ALDH"/>
    <property type="match status" value="1"/>
</dbReference>
<dbReference type="GO" id="GO:0006081">
    <property type="term" value="P:aldehyde metabolic process"/>
    <property type="evidence" value="ECO:0007669"/>
    <property type="project" value="InterPro"/>
</dbReference>
<dbReference type="AlphaFoldDB" id="A0A6F8Y7E1"/>
<evidence type="ECO:0000256" key="6">
    <source>
        <dbReference type="RuleBase" id="RU003345"/>
    </source>
</evidence>
<dbReference type="InterPro" id="IPR016162">
    <property type="entry name" value="Ald_DH_N"/>
</dbReference>
<dbReference type="InterPro" id="IPR016160">
    <property type="entry name" value="Ald_DH_CS_CYS"/>
</dbReference>